<dbReference type="AlphaFoldDB" id="A0A9W6ZT94"/>
<keyword evidence="1" id="KW-0812">Transmembrane</keyword>
<gene>
    <name evidence="2" type="ORF">TrRE_jg4380</name>
</gene>
<organism evidence="2 3">
    <name type="scientific">Triparma retinervis</name>
    <dbReference type="NCBI Taxonomy" id="2557542"/>
    <lineage>
        <taxon>Eukaryota</taxon>
        <taxon>Sar</taxon>
        <taxon>Stramenopiles</taxon>
        <taxon>Ochrophyta</taxon>
        <taxon>Bolidophyceae</taxon>
        <taxon>Parmales</taxon>
        <taxon>Triparmaceae</taxon>
        <taxon>Triparma</taxon>
    </lineage>
</organism>
<feature type="transmembrane region" description="Helical" evidence="1">
    <location>
        <begin position="416"/>
        <end position="435"/>
    </location>
</feature>
<keyword evidence="3" id="KW-1185">Reference proteome</keyword>
<accession>A0A9W6ZT94</accession>
<reference evidence="2" key="1">
    <citation type="submission" date="2022-07" db="EMBL/GenBank/DDBJ databases">
        <title>Genome analysis of Parmales, a sister group of diatoms, reveals the evolutionary specialization of diatoms from phago-mixotrophs to photoautotrophs.</title>
        <authorList>
            <person name="Ban H."/>
            <person name="Sato S."/>
            <person name="Yoshikawa S."/>
            <person name="Kazumasa Y."/>
            <person name="Nakamura Y."/>
            <person name="Ichinomiya M."/>
            <person name="Saitoh K."/>
            <person name="Sato N."/>
            <person name="Blanc-Mathieu R."/>
            <person name="Endo H."/>
            <person name="Kuwata A."/>
            <person name="Ogata H."/>
        </authorList>
    </citation>
    <scope>NUCLEOTIDE SEQUENCE</scope>
</reference>
<feature type="transmembrane region" description="Helical" evidence="1">
    <location>
        <begin position="275"/>
        <end position="297"/>
    </location>
</feature>
<feature type="transmembrane region" description="Helical" evidence="1">
    <location>
        <begin position="480"/>
        <end position="500"/>
    </location>
</feature>
<comment type="caution">
    <text evidence="2">The sequence shown here is derived from an EMBL/GenBank/DDBJ whole genome shotgun (WGS) entry which is preliminary data.</text>
</comment>
<feature type="transmembrane region" description="Helical" evidence="1">
    <location>
        <begin position="520"/>
        <end position="539"/>
    </location>
</feature>
<name>A0A9W6ZT94_9STRA</name>
<evidence type="ECO:0000313" key="3">
    <source>
        <dbReference type="Proteomes" id="UP001165082"/>
    </source>
</evidence>
<dbReference type="EMBL" id="BRXZ01002198">
    <property type="protein sequence ID" value="GMH56723.1"/>
    <property type="molecule type" value="Genomic_DNA"/>
</dbReference>
<sequence>MVANLQASDGPGEAVTEEGKKEIEMARARQTPHRMDLRKMSRKMSLTPMAGNVAEAEAAAAAAAAGNITTLYASSDIRTKALHNLTEEDGHCIGKSIAEDFYQSGKRVDVCLKAAREKFKAIDDFVAGWKADGSKGKEVLWFVPLMTTILENKPFNFRRDTKFGDAVHIASCNCFGVKKNKEARRARRLQRKRLTEVNSMKSANNLDHETSAVMGMTLGASFTRSLFTCVNAEAAVDEWFLQEIFLEEMAAFNPWFLPMLTEIGHVLLMRAPWGLWLRIGIIFVLNYLNIALDFYLIHKNLISEDIASSGGSEGEGCDGDGDGGELMSPKLLGYAMLACYGLQLIAKVCLSNEQNRFVVKNEVYQIRDIILTFLFFNPVEETYKIVKNSHKNGNEVFEPHMLLLAEKQLDLTFGDLPVIFCADLILYMFLLHVFIGSLMTWHPTGGLVSTAVTRLCEYVTTYAAPQMLFRGPCSIGGRLWSTWVAFSWVQNFAMVAWAFASVGEDEEEKLFGFETWGASMFAAGNLLLLLSSLALSRLLKPAYRRTFYELETTKSYIHRVFWRAKEGEHADFRNAMRCEAITVASHLRPAKEEVRDWLENWGKWEMEMPHWFEMNKDLLLVSIDIEFLGKEWVKKHFWESSDSFLKFTAATCPLPGVRPDASSIARWLSSVELSLGDKSRKEGEHLPSWWNERG</sequence>
<feature type="non-terminal residue" evidence="2">
    <location>
        <position position="694"/>
    </location>
</feature>
<protein>
    <submittedName>
        <fullName evidence="2">Uncharacterized protein</fullName>
    </submittedName>
</protein>
<keyword evidence="1" id="KW-0472">Membrane</keyword>
<evidence type="ECO:0000256" key="1">
    <source>
        <dbReference type="SAM" id="Phobius"/>
    </source>
</evidence>
<keyword evidence="1" id="KW-1133">Transmembrane helix</keyword>
<dbReference type="OrthoDB" id="202610at2759"/>
<evidence type="ECO:0000313" key="2">
    <source>
        <dbReference type="EMBL" id="GMH56723.1"/>
    </source>
</evidence>
<dbReference type="Proteomes" id="UP001165082">
    <property type="component" value="Unassembled WGS sequence"/>
</dbReference>
<proteinExistence type="predicted"/>